<dbReference type="Pfam" id="PF13927">
    <property type="entry name" value="Ig_3"/>
    <property type="match status" value="6"/>
</dbReference>
<feature type="region of interest" description="Disordered" evidence="10">
    <location>
        <begin position="1875"/>
        <end position="1914"/>
    </location>
</feature>
<evidence type="ECO:0000256" key="2">
    <source>
        <dbReference type="ARBA" id="ARBA00022692"/>
    </source>
</evidence>
<dbReference type="Pfam" id="PF07679">
    <property type="entry name" value="I-set"/>
    <property type="match status" value="3"/>
</dbReference>
<evidence type="ECO:0000256" key="3">
    <source>
        <dbReference type="ARBA" id="ARBA00022729"/>
    </source>
</evidence>
<feature type="transmembrane region" description="Helical" evidence="11">
    <location>
        <begin position="1743"/>
        <end position="1765"/>
    </location>
</feature>
<accession>T1JAC9</accession>
<evidence type="ECO:0000259" key="13">
    <source>
        <dbReference type="PROSITE" id="PS50853"/>
    </source>
</evidence>
<dbReference type="FunFam" id="2.60.40.10:FF:000333">
    <property type="entry name" value="Down syndrome cell adhesion molecule"/>
    <property type="match status" value="2"/>
</dbReference>
<dbReference type="GO" id="GO:0098609">
    <property type="term" value="P:cell-cell adhesion"/>
    <property type="evidence" value="ECO:0007669"/>
    <property type="project" value="TreeGrafter"/>
</dbReference>
<dbReference type="SUPFAM" id="SSF49265">
    <property type="entry name" value="Fibronectin type III"/>
    <property type="match status" value="3"/>
</dbReference>
<proteinExistence type="predicted"/>
<dbReference type="OMA" id="QPYKIQV"/>
<comment type="subcellular location">
    <subcellularLocation>
        <location evidence="1">Membrane</location>
        <topology evidence="1">Single-pass type I membrane protein</topology>
    </subcellularLocation>
</comment>
<dbReference type="PANTHER" id="PTHR44170">
    <property type="entry name" value="PROTEIN SIDEKICK"/>
    <property type="match status" value="1"/>
</dbReference>
<dbReference type="GO" id="GO:0030154">
    <property type="term" value="P:cell differentiation"/>
    <property type="evidence" value="ECO:0007669"/>
    <property type="project" value="UniProtKB-ARBA"/>
</dbReference>
<feature type="domain" description="Ig-like" evidence="12">
    <location>
        <begin position="639"/>
        <end position="735"/>
    </location>
</feature>
<dbReference type="GO" id="GO:0005886">
    <property type="term" value="C:plasma membrane"/>
    <property type="evidence" value="ECO:0007669"/>
    <property type="project" value="UniProtKB-SubCell"/>
</dbReference>
<keyword evidence="2 11" id="KW-0812">Transmembrane</keyword>
<dbReference type="Pfam" id="PF25059">
    <property type="entry name" value="FN3_DSCAM-DSCAML_C"/>
    <property type="match status" value="1"/>
</dbReference>
<dbReference type="CDD" id="cd00096">
    <property type="entry name" value="Ig"/>
    <property type="match status" value="1"/>
</dbReference>
<dbReference type="FunFam" id="2.60.40.10:FF:000093">
    <property type="entry name" value="Down syndrome cell adhesion molecule, isoform B"/>
    <property type="match status" value="1"/>
</dbReference>
<evidence type="ECO:0000256" key="4">
    <source>
        <dbReference type="ARBA" id="ARBA00022737"/>
    </source>
</evidence>
<keyword evidence="6 11" id="KW-1133">Transmembrane helix</keyword>
<keyword evidence="3" id="KW-0732">Signal</keyword>
<dbReference type="HOGENOM" id="CLU_001038_4_0_1"/>
<dbReference type="EnsemblMetazoa" id="SMAR010689-RA">
    <property type="protein sequence ID" value="SMAR010689-PA"/>
    <property type="gene ID" value="SMAR010689"/>
</dbReference>
<evidence type="ECO:0008006" key="16">
    <source>
        <dbReference type="Google" id="ProtNLM"/>
    </source>
</evidence>
<dbReference type="InterPro" id="IPR013783">
    <property type="entry name" value="Ig-like_fold"/>
</dbReference>
<keyword evidence="5" id="KW-0130">Cell adhesion</keyword>
<evidence type="ECO:0000256" key="10">
    <source>
        <dbReference type="SAM" id="MobiDB-lite"/>
    </source>
</evidence>
<feature type="domain" description="Ig-like" evidence="12">
    <location>
        <begin position="453"/>
        <end position="543"/>
    </location>
</feature>
<keyword evidence="8" id="KW-1015">Disulfide bond</keyword>
<dbReference type="Gene3D" id="2.60.40.10">
    <property type="entry name" value="Immunoglobulins"/>
    <property type="match status" value="17"/>
</dbReference>
<dbReference type="SUPFAM" id="SSF48726">
    <property type="entry name" value="Immunoglobulin"/>
    <property type="match status" value="11"/>
</dbReference>
<keyword evidence="15" id="KW-1185">Reference proteome</keyword>
<dbReference type="FunFam" id="2.60.40.10:FF:000017">
    <property type="entry name" value="Down syndrome cell adhesion molecule b"/>
    <property type="match status" value="1"/>
</dbReference>
<dbReference type="InterPro" id="IPR003599">
    <property type="entry name" value="Ig_sub"/>
</dbReference>
<feature type="domain" description="Ig-like" evidence="12">
    <location>
        <begin position="272"/>
        <end position="363"/>
    </location>
</feature>
<feature type="domain" description="Fibronectin type-III" evidence="13">
    <location>
        <begin position="1033"/>
        <end position="1128"/>
    </location>
</feature>
<dbReference type="eggNOG" id="KOG3510">
    <property type="taxonomic scope" value="Eukaryota"/>
</dbReference>
<dbReference type="FunFam" id="2.60.40.10:FF:000104">
    <property type="entry name" value="Down syndrome cell adhesion molecule b"/>
    <property type="match status" value="1"/>
</dbReference>
<dbReference type="GO" id="GO:0009653">
    <property type="term" value="P:anatomical structure morphogenesis"/>
    <property type="evidence" value="ECO:0007669"/>
    <property type="project" value="UniProtKB-ARBA"/>
</dbReference>
<dbReference type="FunFam" id="2.60.40.10:FF:000028">
    <property type="entry name" value="Neuronal cell adhesion molecule"/>
    <property type="match status" value="1"/>
</dbReference>
<evidence type="ECO:0000313" key="15">
    <source>
        <dbReference type="Proteomes" id="UP000014500"/>
    </source>
</evidence>
<reference evidence="15" key="1">
    <citation type="submission" date="2011-05" db="EMBL/GenBank/DDBJ databases">
        <authorList>
            <person name="Richards S.R."/>
            <person name="Qu J."/>
            <person name="Jiang H."/>
            <person name="Jhangiani S.N."/>
            <person name="Agravi P."/>
            <person name="Goodspeed R."/>
            <person name="Gross S."/>
            <person name="Mandapat C."/>
            <person name="Jackson L."/>
            <person name="Mathew T."/>
            <person name="Pu L."/>
            <person name="Thornton R."/>
            <person name="Saada N."/>
            <person name="Wilczek-Boney K.B."/>
            <person name="Lee S."/>
            <person name="Kovar C."/>
            <person name="Wu Y."/>
            <person name="Scherer S.E."/>
            <person name="Worley K.C."/>
            <person name="Muzny D.M."/>
            <person name="Gibbs R."/>
        </authorList>
    </citation>
    <scope>NUCLEOTIDE SEQUENCE</scope>
    <source>
        <strain evidence="15">Brora</strain>
    </source>
</reference>
<feature type="compositionally biased region" description="Polar residues" evidence="10">
    <location>
        <begin position="1885"/>
        <end position="1914"/>
    </location>
</feature>
<dbReference type="PANTHER" id="PTHR44170:SF6">
    <property type="entry name" value="CONTACTIN"/>
    <property type="match status" value="1"/>
</dbReference>
<dbReference type="FunFam" id="2.60.40.10:FF:000310">
    <property type="entry name" value="Down syndrome cell adhesion molecule, isoform D"/>
    <property type="match status" value="1"/>
</dbReference>
<evidence type="ECO:0000256" key="6">
    <source>
        <dbReference type="ARBA" id="ARBA00022989"/>
    </source>
</evidence>
<feature type="domain" description="Ig-like" evidence="12">
    <location>
        <begin position="548"/>
        <end position="634"/>
    </location>
</feature>
<protein>
    <recommendedName>
        <fullName evidence="16">Down syndrome cell adhesion molecule-like protein Dscam2</fullName>
    </recommendedName>
</protein>
<dbReference type="Pfam" id="PF18701">
    <property type="entry name" value="DUF5641"/>
    <property type="match status" value="1"/>
</dbReference>
<dbReference type="CDD" id="cd00063">
    <property type="entry name" value="FN3"/>
    <property type="match status" value="6"/>
</dbReference>
<feature type="domain" description="Fibronectin type-III" evidence="13">
    <location>
        <begin position="1236"/>
        <end position="1339"/>
    </location>
</feature>
<feature type="domain" description="Fibronectin type-III" evidence="13">
    <location>
        <begin position="1529"/>
        <end position="1622"/>
    </location>
</feature>
<evidence type="ECO:0000256" key="9">
    <source>
        <dbReference type="ARBA" id="ARBA00023319"/>
    </source>
</evidence>
<dbReference type="SMART" id="SM00409">
    <property type="entry name" value="IG"/>
    <property type="match status" value="10"/>
</dbReference>
<dbReference type="SMART" id="SM00408">
    <property type="entry name" value="IGc2"/>
    <property type="match status" value="10"/>
</dbReference>
<dbReference type="FunFam" id="2.60.40.10:FF:000324">
    <property type="entry name" value="Down syndrome cell adhesion molecule, isoform D"/>
    <property type="match status" value="1"/>
</dbReference>
<feature type="domain" description="Ig-like" evidence="12">
    <location>
        <begin position="836"/>
        <end position="921"/>
    </location>
</feature>
<dbReference type="InterPro" id="IPR036179">
    <property type="entry name" value="Ig-like_dom_sf"/>
</dbReference>
<evidence type="ECO:0000256" key="11">
    <source>
        <dbReference type="SAM" id="Phobius"/>
    </source>
</evidence>
<dbReference type="EMBL" id="JH431989">
    <property type="status" value="NOT_ANNOTATED_CDS"/>
    <property type="molecule type" value="Genomic_DNA"/>
</dbReference>
<evidence type="ECO:0000256" key="1">
    <source>
        <dbReference type="ARBA" id="ARBA00004479"/>
    </source>
</evidence>
<dbReference type="InterPro" id="IPR013098">
    <property type="entry name" value="Ig_I-set"/>
</dbReference>
<keyword evidence="4" id="KW-0677">Repeat</keyword>
<feature type="domain" description="Ig-like" evidence="12">
    <location>
        <begin position="54"/>
        <end position="153"/>
    </location>
</feature>
<feature type="domain" description="Fibronectin type-III" evidence="13">
    <location>
        <begin position="1343"/>
        <end position="1438"/>
    </location>
</feature>
<dbReference type="Proteomes" id="UP000014500">
    <property type="component" value="Unassembled WGS sequence"/>
</dbReference>
<keyword evidence="7 11" id="KW-0472">Membrane</keyword>
<sequence>MHRNVKIGDVVLIQDENQPRSSWQMGQVEQTFLGRDNKVRSCEIRLSTGKVEAPALTSVELHGPVFIQEPTNHVDFSNTTGARVECTAHGTPLPAVQWLLADGSPASDVPTVRVVYSNGTLAFLPFPAEGYRQDVHAAIYRCRASNSVGAILSRDVRIRAVVMQMYEVQVYNEFVIRGNTAVLKCHIPSFVTDYVKVMSWVRDTTFNVLSEVETGGRYTIMPTGELHIREVGPSDAYHSFRCRTIHRLTGEIRISSMGGKLVISDPQGSVTPRITDSKTLVQIHKGEAALLPCAAQGYPAPTYSWYVKSNRSQMNSLVLTDRIKQIGGSLLIQNARIADGKTYVCVVSSNVGNQSAVTVLSVTVPLSAYIQPHKLKVDVGSSAVLNCKTSGYPVASLVWLKDAQLVRPQPHPPHSLHIETLRREQRGMYQCMASNDHEAAQGTAELRLGDAASDIVEGFQERVLSPGTSTSLRCVASGNPAPQMMWMLDDTPLVNSLHTELVSAQGEVVSYLNLTGVRTQDGGDYTCLASNRLGNSSHTSRLNILGPPGIRPMSRMSVVAGFDVTLKCRVYGHPLESLSWEKDGLLLPVNRRQKLFPNGTLAIQNIQKTIDGGKYACVVRGVTGEAVRKDMEITVMVPPKISPFSFQDEDLYEGMRAQVTCAVRQGDLPMAIHWMKDGVPIEATSLGRDGALVARTFDVYTSSLSIDSVASEHNGNYTCVASNMAAAVTYSSSLRVNAPPVLASFSFPSVGIHEGMVARVTCSVTQGDLPIYFHWAKDGRQIASGEGIAIKDFDEYASILTINDVRHRHTGRYTCIANNAAASIKHSTHLIVHVPPRWLVEPKDTQVLVGASARMDCQADGYPEPSITWTKALPSDYREILGNGGNVNILQNGSLILSSIREVDRGYYSCQANSKVGEGLSKVFFLDVHVPVQFEVRSRNQTAKRGENVRLQCNAKGDSPIKVTWSVNSHPIEPAARPRYKIKEMSSKHGFLTELIVTRSERSDSGVYSCSATNPHGRDSTVIHLTIQEPPEAPRSVNVEDYDARSVNLAWLQPYDGNSQVAKYIVQYKHVLADWIGGSANETVIGRVTSAVVSSLLPATKYAFRVMAENEVGVSEPSETVVISTAEEAPSAPPTHILIEATQPQCLKVSWKAPQKDLWHGEILGYNVGYKMQDSSKPFLFKAVESASLDGGHLELRGLLPFTKYDIVVQAYNRVGPGPLSDAIGASSAEEVPSRAPDDVRCSAHSSQSVHVTWAPPSPQSVNGILQGYKLLFREIHEQKRHQTLGHDNSIMETKITPSLETILHGLAKFQNYSIQVLAFTRVGDGVKSDVITCQTFEDVPESPEKVKALVASEDSILLTWLPPSQPNGIIIRYTVYIRTIDKDKENTTKMIVSGSQLSYDFKGLVKNHRYEFWVTSSTSIGEGQSTKMVSVTLTSKVAAKIVSFGASIVIAWKEDVHVTCDAVGIPPPTRVWNVGGQPLPQLERYQVQPDGSLLVRNVQLTDSGNYSCRVENGHGSDINFYIILVQAPPVPPHVAVSSATSSSVTIHWKPGPDGGSAITGYSLTFKRDYAEWEEIQLNADRRSHVLNNLWCGSRYQLYMSAANVIGAGEPSEIASIKTKGSAPSAPAKEQLIYPNAEFVALNLNTWDDGGCAILYFIIEYKAKSSPDWVLVSNNVKPQRDAFLIPDLESRVSYNVRITAHNSAGSQTEVYDFATRGRSDIAQDDKSDMDEEDQAPFYADLKLIVPIASAILGLLVIFATYALCISFRRNKLHDKNESENYSQPEKDVGSSLAHEFDKNSVQTPVSTRCNYLQQEFDHFPGSLAAPTRPKLNYTQTSLEDVCPYATYRIPESSNKAQVHTSAWHQLPLKTQDFLSGGREKRDCGKQTSSNKNFSPQVTDQESTNYQNPITSCDQINHQTSSNYPITSPNHRQVAALNLEANIPDLLYHGTESSTSNDTSPDLEWGMYNSMGRNMKFLPRISAQPKFAAIDSNIGHDHGRMFSKDVTAPTMEADFIDVMRNDLRNSRV</sequence>
<dbReference type="SMART" id="SM00060">
    <property type="entry name" value="FN3"/>
    <property type="match status" value="6"/>
</dbReference>
<name>T1JAC9_STRMM</name>
<dbReference type="InterPro" id="IPR040676">
    <property type="entry name" value="DUF5641"/>
</dbReference>
<feature type="domain" description="Fibronectin type-III" evidence="13">
    <location>
        <begin position="1133"/>
        <end position="1231"/>
    </location>
</feature>
<feature type="domain" description="Ig-like" evidence="12">
    <location>
        <begin position="1455"/>
        <end position="1520"/>
    </location>
</feature>
<dbReference type="InterPro" id="IPR056754">
    <property type="entry name" value="DSCAM/DSCAML_C"/>
</dbReference>
<dbReference type="PROSITE" id="PS50835">
    <property type="entry name" value="IG_LIKE"/>
    <property type="match status" value="10"/>
</dbReference>
<dbReference type="InterPro" id="IPR003961">
    <property type="entry name" value="FN3_dom"/>
</dbReference>
<dbReference type="InterPro" id="IPR007110">
    <property type="entry name" value="Ig-like_dom"/>
</dbReference>
<feature type="domain" description="Ig-like" evidence="12">
    <location>
        <begin position="931"/>
        <end position="1028"/>
    </location>
</feature>
<dbReference type="Pfam" id="PF00041">
    <property type="entry name" value="fn3"/>
    <property type="match status" value="5"/>
</dbReference>
<dbReference type="PhylomeDB" id="T1JAC9"/>
<feature type="domain" description="Ig-like" evidence="12">
    <location>
        <begin position="365"/>
        <end position="447"/>
    </location>
</feature>
<feature type="domain" description="Fibronectin type-III" evidence="13">
    <location>
        <begin position="1626"/>
        <end position="1718"/>
    </location>
</feature>
<evidence type="ECO:0000313" key="14">
    <source>
        <dbReference type="EnsemblMetazoa" id="SMAR010689-PA"/>
    </source>
</evidence>
<keyword evidence="9" id="KW-0393">Immunoglobulin domain</keyword>
<dbReference type="InterPro" id="IPR036116">
    <property type="entry name" value="FN3_sf"/>
</dbReference>
<organism evidence="14 15">
    <name type="scientific">Strigamia maritima</name>
    <name type="common">European centipede</name>
    <name type="synonym">Geophilus maritimus</name>
    <dbReference type="NCBI Taxonomy" id="126957"/>
    <lineage>
        <taxon>Eukaryota</taxon>
        <taxon>Metazoa</taxon>
        <taxon>Ecdysozoa</taxon>
        <taxon>Arthropoda</taxon>
        <taxon>Myriapoda</taxon>
        <taxon>Chilopoda</taxon>
        <taxon>Pleurostigmophora</taxon>
        <taxon>Geophilomorpha</taxon>
        <taxon>Linotaeniidae</taxon>
        <taxon>Strigamia</taxon>
    </lineage>
</organism>
<dbReference type="PROSITE" id="PS50853">
    <property type="entry name" value="FN3"/>
    <property type="match status" value="6"/>
</dbReference>
<evidence type="ECO:0000259" key="12">
    <source>
        <dbReference type="PROSITE" id="PS50835"/>
    </source>
</evidence>
<evidence type="ECO:0000256" key="5">
    <source>
        <dbReference type="ARBA" id="ARBA00022889"/>
    </source>
</evidence>
<dbReference type="STRING" id="126957.T1JAC9"/>
<dbReference type="InterPro" id="IPR003598">
    <property type="entry name" value="Ig_sub2"/>
</dbReference>
<evidence type="ECO:0000256" key="7">
    <source>
        <dbReference type="ARBA" id="ARBA00023136"/>
    </source>
</evidence>
<evidence type="ECO:0000256" key="8">
    <source>
        <dbReference type="ARBA" id="ARBA00023157"/>
    </source>
</evidence>
<reference evidence="14" key="2">
    <citation type="submission" date="2015-02" db="UniProtKB">
        <authorList>
            <consortium name="EnsemblMetazoa"/>
        </authorList>
    </citation>
    <scope>IDENTIFICATION</scope>
</reference>
<feature type="domain" description="Ig-like" evidence="12">
    <location>
        <begin position="739"/>
        <end position="831"/>
    </location>
</feature>
<dbReference type="FunFam" id="2.60.40.10:FF:000719">
    <property type="entry name" value="nephrin isoform X1"/>
    <property type="match status" value="1"/>
</dbReference>